<comment type="caution">
    <text evidence="3">The sequence shown here is derived from an EMBL/GenBank/DDBJ whole genome shotgun (WGS) entry which is preliminary data.</text>
</comment>
<dbReference type="Pfam" id="PF05229">
    <property type="entry name" value="SCPU"/>
    <property type="match status" value="1"/>
</dbReference>
<keyword evidence="3" id="KW-0946">Virion</keyword>
<feature type="signal peptide" evidence="1">
    <location>
        <begin position="1"/>
        <end position="25"/>
    </location>
</feature>
<evidence type="ECO:0000259" key="2">
    <source>
        <dbReference type="Pfam" id="PF05229"/>
    </source>
</evidence>
<gene>
    <name evidence="3" type="ORF">J506_3936</name>
</gene>
<accession>A0A009PR81</accession>
<dbReference type="InterPro" id="IPR007893">
    <property type="entry name" value="Spore_coat_U/FanG"/>
</dbReference>
<keyword evidence="3" id="KW-0167">Capsid protein</keyword>
<proteinExistence type="predicted"/>
<dbReference type="Proteomes" id="UP000021108">
    <property type="component" value="Unassembled WGS sequence"/>
</dbReference>
<dbReference type="AlphaFoldDB" id="A0A009PR81"/>
<name>A0A009PR81_ACIBA</name>
<reference evidence="3 4" key="1">
    <citation type="submission" date="2014-02" db="EMBL/GenBank/DDBJ databases">
        <title>Comparative genomics and transcriptomics to identify genetic mechanisms underlying the emergence of carbapenem resistant Acinetobacter baumannii (CRAb).</title>
        <authorList>
            <person name="Harris A.D."/>
            <person name="Johnson K.J."/>
            <person name="George J."/>
            <person name="Shefchek K."/>
            <person name="Daugherty S.C."/>
            <person name="Parankush S."/>
            <person name="Sadzewicz L."/>
            <person name="Tallon L."/>
            <person name="Sengamalay N."/>
            <person name="Hazen T.H."/>
            <person name="Rasko D.A."/>
        </authorList>
    </citation>
    <scope>NUCLEOTIDE SEQUENCE [LARGE SCALE GENOMIC DNA]</scope>
    <source>
        <strain evidence="3 4">625974</strain>
    </source>
</reference>
<dbReference type="EMBL" id="JEXD01000071">
    <property type="protein sequence ID" value="EXC04177.1"/>
    <property type="molecule type" value="Genomic_DNA"/>
</dbReference>
<sequence>MFENIKFKSLCLSLCVFFHSHLLYAGSGSVSLKSEITLEPACLINQKSTLNGANLNKLGDLDFGDLDASFSSVSAMLSNETNNAIHILCPVGSNVKVAFNAGRNANHVPSQFAANYQRAISNGGGEYIAYQIYENNKSGKVLTPETSIDFLGGSEYVVRLYAEAVNAQSLSKGEYTDQITVTVNF</sequence>
<dbReference type="PANTHER" id="PTHR37089">
    <property type="entry name" value="PROTEIN U-RELATED"/>
    <property type="match status" value="1"/>
</dbReference>
<organism evidence="3 4">
    <name type="scientific">Acinetobacter baumannii 625974</name>
    <dbReference type="NCBI Taxonomy" id="1310607"/>
    <lineage>
        <taxon>Bacteria</taxon>
        <taxon>Pseudomonadati</taxon>
        <taxon>Pseudomonadota</taxon>
        <taxon>Gammaproteobacteria</taxon>
        <taxon>Moraxellales</taxon>
        <taxon>Moraxellaceae</taxon>
        <taxon>Acinetobacter</taxon>
        <taxon>Acinetobacter calcoaceticus/baumannii complex</taxon>
    </lineage>
</organism>
<dbReference type="InterPro" id="IPR053167">
    <property type="entry name" value="Spore_coat_component"/>
</dbReference>
<protein>
    <submittedName>
        <fullName evidence="3">Spore Coat Protein U domain protein</fullName>
    </submittedName>
</protein>
<dbReference type="PANTHER" id="PTHR37089:SF1">
    <property type="entry name" value="MEMBRANE PROTEIN"/>
    <property type="match status" value="1"/>
</dbReference>
<dbReference type="PATRIC" id="fig|1310607.3.peg.3802"/>
<evidence type="ECO:0000313" key="4">
    <source>
        <dbReference type="Proteomes" id="UP000021108"/>
    </source>
</evidence>
<evidence type="ECO:0000313" key="3">
    <source>
        <dbReference type="EMBL" id="EXC04177.1"/>
    </source>
</evidence>
<evidence type="ECO:0000256" key="1">
    <source>
        <dbReference type="SAM" id="SignalP"/>
    </source>
</evidence>
<keyword evidence="1" id="KW-0732">Signal</keyword>
<dbReference type="RefSeq" id="WP_032037814.1">
    <property type="nucleotide sequence ID" value="NZ_JEXD01000071.1"/>
</dbReference>
<feature type="chain" id="PRO_5001449927" evidence="1">
    <location>
        <begin position="26"/>
        <end position="185"/>
    </location>
</feature>
<feature type="domain" description="Spore coat protein U/FanG" evidence="2">
    <location>
        <begin position="32"/>
        <end position="182"/>
    </location>
</feature>